<dbReference type="SMART" id="SM00829">
    <property type="entry name" value="PKS_ER"/>
    <property type="match status" value="1"/>
</dbReference>
<dbReference type="OrthoDB" id="9992527at2759"/>
<evidence type="ECO:0000313" key="2">
    <source>
        <dbReference type="EMBL" id="CEJ86868.1"/>
    </source>
</evidence>
<dbReference type="Pfam" id="PF08240">
    <property type="entry name" value="ADH_N"/>
    <property type="match status" value="1"/>
</dbReference>
<keyword evidence="3" id="KW-1185">Reference proteome</keyword>
<dbReference type="HOGENOM" id="CLU_026673_3_3_1"/>
<dbReference type="AlphaFoldDB" id="A0A0A1T0N3"/>
<dbReference type="InterPro" id="IPR020843">
    <property type="entry name" value="ER"/>
</dbReference>
<dbReference type="SUPFAM" id="SSF51735">
    <property type="entry name" value="NAD(P)-binding Rossmann-fold domains"/>
    <property type="match status" value="1"/>
</dbReference>
<dbReference type="PANTHER" id="PTHR11695:SF294">
    <property type="entry name" value="RETICULON-4-INTERACTING PROTEIN 1, MITOCHONDRIAL"/>
    <property type="match status" value="1"/>
</dbReference>
<name>A0A0A1T0N3_9HYPO</name>
<sequence length="361" mass="38982">MADNTETMQAIGISKFTTPSGYELMTLPRPAIEQPDELIIKVHSASVNPVDVKKANGIFKMALKDEFPYIIGYDVAGVVAEVGSGVRNLKVGDEVYARLPEIYRGSWAEYAKSTEAFVALKPTNMSFNEAASLPLAAVTALQAFNQYSGSLEGKTVFIPAGLSGTGAYACQLAKNVFKAGKVITTVSTSKVPKVHDLLGDGVVDQVIDYTKEDVLKAIPPRSVDFVFDTMGQAMDFLPVMAEKDSFIVSISTLPSGKTLQNAPILRGASNPSVPFVARAFLDAGDAYRRWRASRFGVTYMYIFLDPNAKDLDKMTKWAEEGKIKAVVGTVVPMKQFGKVVEALEVVYSGKGGLGKSVFEMA</sequence>
<dbReference type="Proteomes" id="UP000039046">
    <property type="component" value="Unassembled WGS sequence"/>
</dbReference>
<dbReference type="InterPro" id="IPR013154">
    <property type="entry name" value="ADH-like_N"/>
</dbReference>
<dbReference type="EMBL" id="CDHN01000002">
    <property type="protein sequence ID" value="CEJ86868.1"/>
    <property type="molecule type" value="Genomic_DNA"/>
</dbReference>
<reference evidence="2 3" key="1">
    <citation type="journal article" date="2015" name="Genome Announc.">
        <title>Draft Genome Sequence and Gene Annotation of the Entomopathogenic Fungus Verticillium hemipterigenum.</title>
        <authorList>
            <person name="Horn F."/>
            <person name="Habel A."/>
            <person name="Scharf D.H."/>
            <person name="Dworschak J."/>
            <person name="Brakhage A.A."/>
            <person name="Guthke R."/>
            <person name="Hertweck C."/>
            <person name="Linde J."/>
        </authorList>
    </citation>
    <scope>NUCLEOTIDE SEQUENCE [LARGE SCALE GENOMIC DNA]</scope>
</reference>
<dbReference type="GO" id="GO:0005739">
    <property type="term" value="C:mitochondrion"/>
    <property type="evidence" value="ECO:0007669"/>
    <property type="project" value="TreeGrafter"/>
</dbReference>
<dbReference type="SUPFAM" id="SSF50129">
    <property type="entry name" value="GroES-like"/>
    <property type="match status" value="1"/>
</dbReference>
<dbReference type="PANTHER" id="PTHR11695">
    <property type="entry name" value="ALCOHOL DEHYDROGENASE RELATED"/>
    <property type="match status" value="1"/>
</dbReference>
<dbReference type="CDD" id="cd05289">
    <property type="entry name" value="MDR_like_2"/>
    <property type="match status" value="1"/>
</dbReference>
<dbReference type="Gene3D" id="3.40.50.720">
    <property type="entry name" value="NAD(P)-binding Rossmann-like Domain"/>
    <property type="match status" value="1"/>
</dbReference>
<gene>
    <name evidence="2" type="ORF">VHEMI04230</name>
</gene>
<accession>A0A0A1T0N3</accession>
<dbReference type="Gene3D" id="3.90.180.10">
    <property type="entry name" value="Medium-chain alcohol dehydrogenases, catalytic domain"/>
    <property type="match status" value="1"/>
</dbReference>
<feature type="domain" description="Enoyl reductase (ER)" evidence="1">
    <location>
        <begin position="17"/>
        <end position="358"/>
    </location>
</feature>
<dbReference type="InterPro" id="IPR050700">
    <property type="entry name" value="YIM1/Zinc_Alcohol_DH_Fams"/>
</dbReference>
<evidence type="ECO:0000259" key="1">
    <source>
        <dbReference type="SMART" id="SM00829"/>
    </source>
</evidence>
<dbReference type="InterPro" id="IPR011032">
    <property type="entry name" value="GroES-like_sf"/>
</dbReference>
<dbReference type="InterPro" id="IPR036291">
    <property type="entry name" value="NAD(P)-bd_dom_sf"/>
</dbReference>
<organism evidence="2 3">
    <name type="scientific">[Torrubiella] hemipterigena</name>
    <dbReference type="NCBI Taxonomy" id="1531966"/>
    <lineage>
        <taxon>Eukaryota</taxon>
        <taxon>Fungi</taxon>
        <taxon>Dikarya</taxon>
        <taxon>Ascomycota</taxon>
        <taxon>Pezizomycotina</taxon>
        <taxon>Sordariomycetes</taxon>
        <taxon>Hypocreomycetidae</taxon>
        <taxon>Hypocreales</taxon>
        <taxon>Clavicipitaceae</taxon>
        <taxon>Clavicipitaceae incertae sedis</taxon>
        <taxon>'Torrubiella' clade</taxon>
    </lineage>
</organism>
<evidence type="ECO:0000313" key="3">
    <source>
        <dbReference type="Proteomes" id="UP000039046"/>
    </source>
</evidence>
<protein>
    <recommendedName>
        <fullName evidence="1">Enoyl reductase (ER) domain-containing protein</fullName>
    </recommendedName>
</protein>
<dbReference type="GO" id="GO:0016491">
    <property type="term" value="F:oxidoreductase activity"/>
    <property type="evidence" value="ECO:0007669"/>
    <property type="project" value="InterPro"/>
</dbReference>
<dbReference type="STRING" id="1531966.A0A0A1T0N3"/>
<dbReference type="Pfam" id="PF13602">
    <property type="entry name" value="ADH_zinc_N_2"/>
    <property type="match status" value="1"/>
</dbReference>
<proteinExistence type="predicted"/>